<dbReference type="Proteomes" id="UP000657385">
    <property type="component" value="Unassembled WGS sequence"/>
</dbReference>
<protein>
    <recommendedName>
        <fullName evidence="5">Ig-like domain repeat protein</fullName>
    </recommendedName>
</protein>
<keyword evidence="4" id="KW-1185">Reference proteome</keyword>
<gene>
    <name evidence="3" type="ORF">I2501_22055</name>
</gene>
<sequence length="584" mass="60551">MRQAVRRRAWTALLLTGALLAGAPAVTASAQTPIDPSIPTPTLPGPTPQTLPAGADGCGSDAVGWVNSDVFTIGMPASTVNGIEYQADVHVWDVDGSQQADTLAPWSPTPTVAMTSPLAFKSGHTYDWYAQTWNGSAYSEPTETCSFKYYSGNPSAPTITNPDFPPVGAPGAPTKAAGQTTTFTISGSTSPLPSGCTTAGSPDCQVAPVDHYIYGIDQEPGIGAPSLPINGNGSATLTMSFNWGVHTLYADAVNASGDLSLSPSSYTFFVPSTLLPSTTVTLKAPATAARGTELHIPGQLTAGSYPAGAVVHVTRTDQSHPGGVALPDTQVSATGAFAITDTPTVAGPAAYTVTYPGDSGRQAGTASATVQVTPTATALSLGVNGWVYNPNAVATVTAHLGTTHTNRTVSIYAQPAGGSKVLVGTGTVDSHGNLTAAYRLTRSTVFSAVFAGDDEYAATVAWHTAWTEAAITERLYGYSGSSWQGSQLYQVYRRGAAASLYTTLSPSLPSACLELQVQRYYGGYWHAVSTSACEHPNNAGALLVRLPLTAQSGAVFRVRMMFLHTAADQLNSTSWGAWENLRVS</sequence>
<evidence type="ECO:0000313" key="4">
    <source>
        <dbReference type="Proteomes" id="UP000657385"/>
    </source>
</evidence>
<dbReference type="EMBL" id="JADPRT010000009">
    <property type="protein sequence ID" value="MBF9070709.1"/>
    <property type="molecule type" value="Genomic_DNA"/>
</dbReference>
<evidence type="ECO:0008006" key="5">
    <source>
        <dbReference type="Google" id="ProtNLM"/>
    </source>
</evidence>
<accession>A0A931B402</accession>
<feature type="compositionally biased region" description="Pro residues" evidence="1">
    <location>
        <begin position="36"/>
        <end position="49"/>
    </location>
</feature>
<feature type="chain" id="PRO_5037347628" description="Ig-like domain repeat protein" evidence="2">
    <location>
        <begin position="31"/>
        <end position="584"/>
    </location>
</feature>
<evidence type="ECO:0000313" key="3">
    <source>
        <dbReference type="EMBL" id="MBF9070709.1"/>
    </source>
</evidence>
<dbReference type="AlphaFoldDB" id="A0A931B402"/>
<proteinExistence type="predicted"/>
<dbReference type="RefSeq" id="WP_196195878.1">
    <property type="nucleotide sequence ID" value="NZ_JADPRT010000009.1"/>
</dbReference>
<organism evidence="3 4">
    <name type="scientific">Streptacidiphilus fuscans</name>
    <dbReference type="NCBI Taxonomy" id="2789292"/>
    <lineage>
        <taxon>Bacteria</taxon>
        <taxon>Bacillati</taxon>
        <taxon>Actinomycetota</taxon>
        <taxon>Actinomycetes</taxon>
        <taxon>Kitasatosporales</taxon>
        <taxon>Streptomycetaceae</taxon>
        <taxon>Streptacidiphilus</taxon>
    </lineage>
</organism>
<feature type="region of interest" description="Disordered" evidence="1">
    <location>
        <begin position="30"/>
        <end position="55"/>
    </location>
</feature>
<evidence type="ECO:0000256" key="1">
    <source>
        <dbReference type="SAM" id="MobiDB-lite"/>
    </source>
</evidence>
<comment type="caution">
    <text evidence="3">The sequence shown here is derived from an EMBL/GenBank/DDBJ whole genome shotgun (WGS) entry which is preliminary data.</text>
</comment>
<evidence type="ECO:0000256" key="2">
    <source>
        <dbReference type="SAM" id="SignalP"/>
    </source>
</evidence>
<feature type="signal peptide" evidence="2">
    <location>
        <begin position="1"/>
        <end position="30"/>
    </location>
</feature>
<name>A0A931B402_9ACTN</name>
<keyword evidence="2" id="KW-0732">Signal</keyword>
<reference evidence="3" key="1">
    <citation type="submission" date="2020-11" db="EMBL/GenBank/DDBJ databases">
        <title>Isolation and identification of active actinomycetes.</title>
        <authorList>
            <person name="Yu B."/>
        </authorList>
    </citation>
    <scope>NUCLEOTIDE SEQUENCE</scope>
    <source>
        <strain evidence="3">NEAU-YB345</strain>
    </source>
</reference>